<evidence type="ECO:0000313" key="3">
    <source>
        <dbReference type="Proteomes" id="UP000637299"/>
    </source>
</evidence>
<gene>
    <name evidence="2" type="ORF">IC610_19695</name>
</gene>
<name>A0ABR8ZH46_9FLAO</name>
<dbReference type="EMBL" id="JACYFS010000014">
    <property type="protein sequence ID" value="MBD8084633.1"/>
    <property type="molecule type" value="Genomic_DNA"/>
</dbReference>
<protein>
    <submittedName>
        <fullName evidence="2">Uncharacterized protein</fullName>
    </submittedName>
</protein>
<comment type="caution">
    <text evidence="2">The sequence shown here is derived from an EMBL/GenBank/DDBJ whole genome shotgun (WGS) entry which is preliminary data.</text>
</comment>
<evidence type="ECO:0000256" key="1">
    <source>
        <dbReference type="SAM" id="Coils"/>
    </source>
</evidence>
<keyword evidence="1" id="KW-0175">Coiled coil</keyword>
<sequence>MLLVIFSLFSSLTAAQVGLETPKPAQTQIFFEGSATLHSSDEIFNAQIESQKIKIGNDQKNLLSIKKVGSKIIIRNENNRENFSEQLKTAQKKKSDEIKKSVDKKIKASLAKVKSHSRDVIKSHSSEEFAHLGGSLKQNFVNPKPTNDFQKGISEKQYTILIRTFNYLHEKKILDYNSQSKKFGFTKVLSVRPPPAKS</sequence>
<organism evidence="2 3">
    <name type="scientific">Chryseobacterium caseinilyticum</name>
    <dbReference type="NCBI Taxonomy" id="2771428"/>
    <lineage>
        <taxon>Bacteria</taxon>
        <taxon>Pseudomonadati</taxon>
        <taxon>Bacteroidota</taxon>
        <taxon>Flavobacteriia</taxon>
        <taxon>Flavobacteriales</taxon>
        <taxon>Weeksellaceae</taxon>
        <taxon>Chryseobacterium group</taxon>
        <taxon>Chryseobacterium</taxon>
    </lineage>
</organism>
<accession>A0ABR8ZH46</accession>
<proteinExistence type="predicted"/>
<feature type="coiled-coil region" evidence="1">
    <location>
        <begin position="73"/>
        <end position="100"/>
    </location>
</feature>
<reference evidence="2 3" key="1">
    <citation type="submission" date="2020-09" db="EMBL/GenBank/DDBJ databases">
        <title>Genome seq and assembly of Chryseobacterium sp.</title>
        <authorList>
            <person name="Chhetri G."/>
        </authorList>
    </citation>
    <scope>NUCLEOTIDE SEQUENCE [LARGE SCALE GENOMIC DNA]</scope>
    <source>
        <strain evidence="2 3">GCR10</strain>
    </source>
</reference>
<dbReference type="Proteomes" id="UP000637299">
    <property type="component" value="Unassembled WGS sequence"/>
</dbReference>
<keyword evidence="3" id="KW-1185">Reference proteome</keyword>
<dbReference type="RefSeq" id="WP_191738571.1">
    <property type="nucleotide sequence ID" value="NZ_JACYFS010000014.1"/>
</dbReference>
<evidence type="ECO:0000313" key="2">
    <source>
        <dbReference type="EMBL" id="MBD8084633.1"/>
    </source>
</evidence>